<accession>A0A7J2TJK9</accession>
<keyword evidence="1" id="KW-0378">Hydrolase</keyword>
<comment type="caution">
    <text evidence="1">The sequence shown here is derived from an EMBL/GenBank/DDBJ whole genome shotgun (WGS) entry which is preliminary data.</text>
</comment>
<name>A0A7J2TJK9_ARCFL</name>
<proteinExistence type="predicted"/>
<dbReference type="PANTHER" id="PTHR11082">
    <property type="entry name" value="TRNA-DIHYDROURIDINE SYNTHASE"/>
    <property type="match status" value="1"/>
</dbReference>
<dbReference type="InterPro" id="IPR005270">
    <property type="entry name" value="tRNA_dU_NifR3-rel"/>
</dbReference>
<dbReference type="EMBL" id="DSLA01000097">
    <property type="protein sequence ID" value="HEH35745.1"/>
    <property type="molecule type" value="Genomic_DNA"/>
</dbReference>
<reference evidence="1" key="1">
    <citation type="journal article" date="2020" name="mSystems">
        <title>Genome- and Community-Level Interaction Insights into Carbon Utilization and Element Cycling Functions of Hydrothermarchaeota in Hydrothermal Sediment.</title>
        <authorList>
            <person name="Zhou Z."/>
            <person name="Liu Y."/>
            <person name="Xu W."/>
            <person name="Pan J."/>
            <person name="Luo Z.H."/>
            <person name="Li M."/>
        </authorList>
    </citation>
    <scope>NUCLEOTIDE SEQUENCE [LARGE SCALE GENOMIC DNA]</scope>
    <source>
        <strain evidence="1">SpSt-26</strain>
    </source>
</reference>
<organism evidence="1">
    <name type="scientific">Archaeoglobus fulgidus</name>
    <dbReference type="NCBI Taxonomy" id="2234"/>
    <lineage>
        <taxon>Archaea</taxon>
        <taxon>Methanobacteriati</taxon>
        <taxon>Methanobacteriota</taxon>
        <taxon>Archaeoglobi</taxon>
        <taxon>Archaeoglobales</taxon>
        <taxon>Archaeoglobaceae</taxon>
        <taxon>Archaeoglobus</taxon>
    </lineage>
</organism>
<dbReference type="GO" id="GO:0016787">
    <property type="term" value="F:hydrolase activity"/>
    <property type="evidence" value="ECO:0007669"/>
    <property type="project" value="UniProtKB-KW"/>
</dbReference>
<dbReference type="PANTHER" id="PTHR11082:SF36">
    <property type="entry name" value="DUS-LIKE FMN-BINDING DOMAIN-CONTAINING PROTEIN"/>
    <property type="match status" value="1"/>
</dbReference>
<dbReference type="SUPFAM" id="SSF51395">
    <property type="entry name" value="FMN-linked oxidoreductases"/>
    <property type="match status" value="1"/>
</dbReference>
<dbReference type="Gene3D" id="3.20.20.70">
    <property type="entry name" value="Aldolase class I"/>
    <property type="match status" value="1"/>
</dbReference>
<dbReference type="AlphaFoldDB" id="A0A7J2TJK9"/>
<dbReference type="InterPro" id="IPR013785">
    <property type="entry name" value="Aldolase_TIM"/>
</dbReference>
<dbReference type="NCBIfam" id="TIGR00736">
    <property type="entry name" value="nifR3_rel_arch"/>
    <property type="match status" value="1"/>
</dbReference>
<gene>
    <name evidence="1" type="ORF">ENP88_06325</name>
</gene>
<evidence type="ECO:0000313" key="1">
    <source>
        <dbReference type="EMBL" id="HEH35745.1"/>
    </source>
</evidence>
<sequence length="245" mass="27175">MKFENRLVLSAMAGINNAEFCKKHKAALVILGGFNADKIANEAGKKAIERGRKEFVFEDPIEGIEREIRSISGRKFAVNVRSSSLEGYLEVARLVESYGGIIEINAHCRQPEFISAKCGEWLLFNFEELLKIVRKTSDIAITAVKIRGGHKLDYRAICKKLFDSGCKIVHIDAMASNGCDLELIERVSDLGFVIGNNSFVDIASGERIIKTGAKMVSAARAVLKDDKFFEKMLKSEILSQPVSLE</sequence>
<protein>
    <submittedName>
        <fullName evidence="1">Hydrolase</fullName>
    </submittedName>
</protein>